<sequence>MAMSKAAVSFPSVTPITSNQNSTSLNSSSSSSVSLFSSLSKSPSSSSSFPLTLKRTTASPSPSVLFSFFSSKNKQVNGASEYKFPDPIPEFAEAETEKFRANLIKKLTKKDIYGESIEEVVGICTEIFNTFLHTEYGGPGTLLVIPFIDMADTLTERGLPGAPQAARAAVVWAQKHVDKDWNKWTGEDDGDDN</sequence>
<dbReference type="PANTHER" id="PTHR35987:SF2">
    <property type="entry name" value="PROTEIN PLASTID REDOX INSENSITIVE 2, CHLOROPLASTIC"/>
    <property type="match status" value="1"/>
</dbReference>
<comment type="caution">
    <text evidence="2">The sequence shown here is derived from an EMBL/GenBank/DDBJ whole genome shotgun (WGS) entry which is preliminary data.</text>
</comment>
<dbReference type="AlphaFoldDB" id="A0AA41V218"/>
<name>A0AA41V218_PAPNU</name>
<gene>
    <name evidence="2" type="ORF">MKW94_000544</name>
</gene>
<organism evidence="2 3">
    <name type="scientific">Papaver nudicaule</name>
    <name type="common">Iceland poppy</name>
    <dbReference type="NCBI Taxonomy" id="74823"/>
    <lineage>
        <taxon>Eukaryota</taxon>
        <taxon>Viridiplantae</taxon>
        <taxon>Streptophyta</taxon>
        <taxon>Embryophyta</taxon>
        <taxon>Tracheophyta</taxon>
        <taxon>Spermatophyta</taxon>
        <taxon>Magnoliopsida</taxon>
        <taxon>Ranunculales</taxon>
        <taxon>Papaveraceae</taxon>
        <taxon>Papaveroideae</taxon>
        <taxon>Papaver</taxon>
    </lineage>
</organism>
<dbReference type="GO" id="GO:0010468">
    <property type="term" value="P:regulation of gene expression"/>
    <property type="evidence" value="ECO:0007669"/>
    <property type="project" value="InterPro"/>
</dbReference>
<feature type="region of interest" description="Disordered" evidence="1">
    <location>
        <begin position="1"/>
        <end position="52"/>
    </location>
</feature>
<accession>A0AA41V218</accession>
<evidence type="ECO:0000313" key="3">
    <source>
        <dbReference type="Proteomes" id="UP001177140"/>
    </source>
</evidence>
<feature type="compositionally biased region" description="Low complexity" evidence="1">
    <location>
        <begin position="21"/>
        <end position="52"/>
    </location>
</feature>
<proteinExistence type="predicted"/>
<feature type="compositionally biased region" description="Polar residues" evidence="1">
    <location>
        <begin position="11"/>
        <end position="20"/>
    </location>
</feature>
<dbReference type="EMBL" id="JAJJMA010112845">
    <property type="protein sequence ID" value="MCL7031505.1"/>
    <property type="molecule type" value="Genomic_DNA"/>
</dbReference>
<evidence type="ECO:0000256" key="1">
    <source>
        <dbReference type="SAM" id="MobiDB-lite"/>
    </source>
</evidence>
<dbReference type="PANTHER" id="PTHR35987">
    <property type="entry name" value="PROTEIN PLASTID REDOX INSENSITIVE 2, CHLOROPLASTIC-RELATED"/>
    <property type="match status" value="1"/>
</dbReference>
<evidence type="ECO:0000313" key="2">
    <source>
        <dbReference type="EMBL" id="MCL7031505.1"/>
    </source>
</evidence>
<reference evidence="2" key="1">
    <citation type="submission" date="2022-03" db="EMBL/GenBank/DDBJ databases">
        <title>A functionally conserved STORR gene fusion in Papaver species that diverged 16.8 million years ago.</title>
        <authorList>
            <person name="Catania T."/>
        </authorList>
    </citation>
    <scope>NUCLEOTIDE SEQUENCE</scope>
    <source>
        <strain evidence="2">S-191538</strain>
    </source>
</reference>
<dbReference type="Proteomes" id="UP001177140">
    <property type="component" value="Unassembled WGS sequence"/>
</dbReference>
<protein>
    <submittedName>
        <fullName evidence="2">Uncharacterized protein</fullName>
    </submittedName>
</protein>
<dbReference type="InterPro" id="IPR039349">
    <property type="entry name" value="PRIN2"/>
</dbReference>
<keyword evidence="3" id="KW-1185">Reference proteome</keyword>